<feature type="compositionally biased region" description="Polar residues" evidence="1">
    <location>
        <begin position="114"/>
        <end position="136"/>
    </location>
</feature>
<dbReference type="Proteomes" id="UP000271162">
    <property type="component" value="Unassembled WGS sequence"/>
</dbReference>
<dbReference type="AlphaFoldDB" id="A0A0N4YVJ4"/>
<feature type="region of interest" description="Disordered" evidence="1">
    <location>
        <begin position="1"/>
        <end position="59"/>
    </location>
</feature>
<feature type="compositionally biased region" description="Basic and acidic residues" evidence="1">
    <location>
        <begin position="33"/>
        <end position="45"/>
    </location>
</feature>
<feature type="region of interest" description="Disordered" evidence="1">
    <location>
        <begin position="100"/>
        <end position="166"/>
    </location>
</feature>
<gene>
    <name evidence="2" type="ORF">NBR_LOCUS21267</name>
</gene>
<reference evidence="4" key="1">
    <citation type="submission" date="2017-02" db="UniProtKB">
        <authorList>
            <consortium name="WormBaseParasite"/>
        </authorList>
    </citation>
    <scope>IDENTIFICATION</scope>
</reference>
<dbReference type="EMBL" id="UYSL01026118">
    <property type="protein sequence ID" value="VDL85013.1"/>
    <property type="molecule type" value="Genomic_DNA"/>
</dbReference>
<sequence length="166" mass="18315">MSTVDISVEQPRPPPDYNAQEKKKLVPQAKGETPSKKEMKRTREQDLEDPGLPHVPLRMIRGEHRDIEEEIANRILSDISEEGSITGSMGSVDDIEALCAPKKQPVLPQRGSRSRSTTPRAESDASTPTVSPVNTIKESDVMTDLAGLPEKDIEQHDAKSPVASYY</sequence>
<feature type="compositionally biased region" description="Basic and acidic residues" evidence="1">
    <location>
        <begin position="149"/>
        <end position="159"/>
    </location>
</feature>
<evidence type="ECO:0000313" key="4">
    <source>
        <dbReference type="WBParaSite" id="NBR_0002126601-mRNA-1"/>
    </source>
</evidence>
<organism evidence="4">
    <name type="scientific">Nippostrongylus brasiliensis</name>
    <name type="common">Rat hookworm</name>
    <dbReference type="NCBI Taxonomy" id="27835"/>
    <lineage>
        <taxon>Eukaryota</taxon>
        <taxon>Metazoa</taxon>
        <taxon>Ecdysozoa</taxon>
        <taxon>Nematoda</taxon>
        <taxon>Chromadorea</taxon>
        <taxon>Rhabditida</taxon>
        <taxon>Rhabditina</taxon>
        <taxon>Rhabditomorpha</taxon>
        <taxon>Strongyloidea</taxon>
        <taxon>Heligmosomidae</taxon>
        <taxon>Nippostrongylus</taxon>
    </lineage>
</organism>
<keyword evidence="3" id="KW-1185">Reference proteome</keyword>
<protein>
    <submittedName>
        <fullName evidence="2 4">Uncharacterized protein</fullName>
    </submittedName>
</protein>
<dbReference type="STRING" id="27835.A0A0N4YVJ4"/>
<evidence type="ECO:0000256" key="1">
    <source>
        <dbReference type="SAM" id="MobiDB-lite"/>
    </source>
</evidence>
<accession>A0A0N4YVJ4</accession>
<dbReference type="WBParaSite" id="NBR_0002126601-mRNA-1">
    <property type="protein sequence ID" value="NBR_0002126601-mRNA-1"/>
    <property type="gene ID" value="NBR_0002126601"/>
</dbReference>
<evidence type="ECO:0000313" key="2">
    <source>
        <dbReference type="EMBL" id="VDL85013.1"/>
    </source>
</evidence>
<proteinExistence type="predicted"/>
<name>A0A0N4YVJ4_NIPBR</name>
<evidence type="ECO:0000313" key="3">
    <source>
        <dbReference type="Proteomes" id="UP000271162"/>
    </source>
</evidence>
<reference evidence="2 3" key="2">
    <citation type="submission" date="2018-11" db="EMBL/GenBank/DDBJ databases">
        <authorList>
            <consortium name="Pathogen Informatics"/>
        </authorList>
    </citation>
    <scope>NUCLEOTIDE SEQUENCE [LARGE SCALE GENOMIC DNA]</scope>
</reference>